<organism evidence="5 6">
    <name type="scientific">Streptococcus danieliae</name>
    <dbReference type="NCBI Taxonomy" id="747656"/>
    <lineage>
        <taxon>Bacteria</taxon>
        <taxon>Bacillati</taxon>
        <taxon>Bacillota</taxon>
        <taxon>Bacilli</taxon>
        <taxon>Lactobacillales</taxon>
        <taxon>Streptococcaceae</taxon>
        <taxon>Streptococcus</taxon>
    </lineage>
</organism>
<dbReference type="CDD" id="cd02883">
    <property type="entry name" value="NUDIX_Hydrolase"/>
    <property type="match status" value="1"/>
</dbReference>
<dbReference type="InterPro" id="IPR036291">
    <property type="entry name" value="NAD(P)-bd_dom_sf"/>
</dbReference>
<comment type="caution">
    <text evidence="5">The sequence shown here is derived from an EMBL/GenBank/DDBJ whole genome shotgun (WGS) entry which is preliminary data.</text>
</comment>
<proteinExistence type="predicted"/>
<evidence type="ECO:0000256" key="2">
    <source>
        <dbReference type="ARBA" id="ARBA00022801"/>
    </source>
</evidence>
<evidence type="ECO:0000313" key="5">
    <source>
        <dbReference type="EMBL" id="MVX58212.1"/>
    </source>
</evidence>
<dbReference type="Gene3D" id="3.40.50.720">
    <property type="entry name" value="NAD(P)-binding Rossmann-like Domain"/>
    <property type="match status" value="1"/>
</dbReference>
<protein>
    <submittedName>
        <fullName evidence="5">NUDIX domain-containing protein</fullName>
    </submittedName>
</protein>
<dbReference type="InterPro" id="IPR015797">
    <property type="entry name" value="NUDIX_hydrolase-like_dom_sf"/>
</dbReference>
<sequence>MNCILFGLGCHAQRLYLEFLAKEKWIDKVIIVDSLTEKARLESLLSKTSLQYELLLLDRLMGPSNILLSKYEQMLQEKVTQNAIKKALISTDVAGSKLYLDFCLKNGIDVMCDRPIMDEYQEILEQFEQSSAKMFEIQAPKRAHKGYQKIRELLSEVVGEFQVPITKIDISYSGGIWNMPSESFVQENAPSKYGYGKLLHSGYPFFDLLAFFTEINEEHGFSYSKRSLLSTDYRPNDFYRYFGKVFHEKVGVYEKEEHYDNLELLKNLEAMAISAIIDYQDPDENSLTRARLELAQSGLLTEPWFDLPEDVYQGDREVRQELLDISVGPLITIKAFGFQASEGTDKNQLGGFDQFQIRVFRNTAIIGGKPVEVFEFGQAEVAEFDQLRDYFLDKDSSSSIRKQKEALSLLAELQLNRSQRFKQENFRFAVELLLNYKGDYLLCKRSSTAKIAPNIWNIPGGKVKYHEGIEEALIRECKEETNLDVVHFHYLDSIFINKAHQRIVYLYYAEVEDISDLAIDRSEFDNWDWISAADVDFYQSLNPHLVQWIKKLG</sequence>
<dbReference type="AlphaFoldDB" id="A0A7X3KBT3"/>
<gene>
    <name evidence="5" type="ORF">E5983_00795</name>
</gene>
<dbReference type="SUPFAM" id="SSF51735">
    <property type="entry name" value="NAD(P)-binding Rossmann-fold domains"/>
    <property type="match status" value="1"/>
</dbReference>
<reference evidence="5 6" key="1">
    <citation type="submission" date="2019-12" db="EMBL/GenBank/DDBJ databases">
        <title>Microbes associate with the intestines of laboratory mice.</title>
        <authorList>
            <person name="Navarre W."/>
            <person name="Wong E."/>
        </authorList>
    </citation>
    <scope>NUCLEOTIDE SEQUENCE [LARGE SCALE GENOMIC DNA]</scope>
    <source>
        <strain evidence="5 6">NM51_B2-22</strain>
    </source>
</reference>
<evidence type="ECO:0000256" key="3">
    <source>
        <dbReference type="ARBA" id="ARBA00022842"/>
    </source>
</evidence>
<feature type="domain" description="Nudix hydrolase" evidence="4">
    <location>
        <begin position="424"/>
        <end position="551"/>
    </location>
</feature>
<dbReference type="InterPro" id="IPR000086">
    <property type="entry name" value="NUDIX_hydrolase_dom"/>
</dbReference>
<dbReference type="Pfam" id="PF00293">
    <property type="entry name" value="NUDIX"/>
    <property type="match status" value="1"/>
</dbReference>
<evidence type="ECO:0000313" key="6">
    <source>
        <dbReference type="Proteomes" id="UP000461595"/>
    </source>
</evidence>
<dbReference type="PANTHER" id="PTHR43046">
    <property type="entry name" value="GDP-MANNOSE MANNOSYL HYDROLASE"/>
    <property type="match status" value="1"/>
</dbReference>
<dbReference type="Gene3D" id="3.90.79.10">
    <property type="entry name" value="Nucleoside Triphosphate Pyrophosphohydrolase"/>
    <property type="match status" value="1"/>
</dbReference>
<name>A0A7X3KBT3_9STRE</name>
<dbReference type="GO" id="GO:0016787">
    <property type="term" value="F:hydrolase activity"/>
    <property type="evidence" value="ECO:0007669"/>
    <property type="project" value="UniProtKB-KW"/>
</dbReference>
<keyword evidence="2" id="KW-0378">Hydrolase</keyword>
<dbReference type="Proteomes" id="UP000461595">
    <property type="component" value="Unassembled WGS sequence"/>
</dbReference>
<dbReference type="SUPFAM" id="SSF55811">
    <property type="entry name" value="Nudix"/>
    <property type="match status" value="1"/>
</dbReference>
<evidence type="ECO:0000256" key="1">
    <source>
        <dbReference type="ARBA" id="ARBA00001946"/>
    </source>
</evidence>
<accession>A0A7X3KBT3</accession>
<dbReference type="PROSITE" id="PS51462">
    <property type="entry name" value="NUDIX"/>
    <property type="match status" value="1"/>
</dbReference>
<evidence type="ECO:0000259" key="4">
    <source>
        <dbReference type="PROSITE" id="PS51462"/>
    </source>
</evidence>
<comment type="cofactor">
    <cofactor evidence="1">
        <name>Mg(2+)</name>
        <dbReference type="ChEBI" id="CHEBI:18420"/>
    </cofactor>
</comment>
<keyword evidence="3" id="KW-0460">Magnesium</keyword>
<dbReference type="PANTHER" id="PTHR43046:SF12">
    <property type="entry name" value="GDP-MANNOSE MANNOSYL HYDROLASE"/>
    <property type="match status" value="1"/>
</dbReference>
<dbReference type="EMBL" id="WSRS01000003">
    <property type="protein sequence ID" value="MVX58212.1"/>
    <property type="molecule type" value="Genomic_DNA"/>
</dbReference>